<dbReference type="InterPro" id="IPR016187">
    <property type="entry name" value="CTDL_fold"/>
</dbReference>
<dbReference type="AlphaFoldDB" id="A0A564Y306"/>
<evidence type="ECO:0000313" key="2">
    <source>
        <dbReference type="EMBL" id="VUZ41620.1"/>
    </source>
</evidence>
<gene>
    <name evidence="2" type="ORF">WMSIL1_LOCUS2490</name>
</gene>
<protein>
    <recommendedName>
        <fullName evidence="1">C-type lectin domain-containing protein</fullName>
    </recommendedName>
</protein>
<evidence type="ECO:0000313" key="3">
    <source>
        <dbReference type="Proteomes" id="UP000321570"/>
    </source>
</evidence>
<evidence type="ECO:0000259" key="1">
    <source>
        <dbReference type="PROSITE" id="PS50041"/>
    </source>
</evidence>
<organism evidence="2 3">
    <name type="scientific">Hymenolepis diminuta</name>
    <name type="common">Rat tapeworm</name>
    <dbReference type="NCBI Taxonomy" id="6216"/>
    <lineage>
        <taxon>Eukaryota</taxon>
        <taxon>Metazoa</taxon>
        <taxon>Spiralia</taxon>
        <taxon>Lophotrochozoa</taxon>
        <taxon>Platyhelminthes</taxon>
        <taxon>Cestoda</taxon>
        <taxon>Eucestoda</taxon>
        <taxon>Cyclophyllidea</taxon>
        <taxon>Hymenolepididae</taxon>
        <taxon>Hymenolepis</taxon>
    </lineage>
</organism>
<dbReference type="SUPFAM" id="SSF56436">
    <property type="entry name" value="C-type lectin-like"/>
    <property type="match status" value="1"/>
</dbReference>
<dbReference type="InterPro" id="IPR038081">
    <property type="entry name" value="CalX-like_sf"/>
</dbReference>
<dbReference type="Pfam" id="PF00059">
    <property type="entry name" value="Lectin_C"/>
    <property type="match status" value="1"/>
</dbReference>
<proteinExistence type="predicted"/>
<dbReference type="EMBL" id="CABIJS010000066">
    <property type="protein sequence ID" value="VUZ41620.1"/>
    <property type="molecule type" value="Genomic_DNA"/>
</dbReference>
<dbReference type="SMART" id="SM00034">
    <property type="entry name" value="CLECT"/>
    <property type="match status" value="1"/>
</dbReference>
<dbReference type="InterPro" id="IPR050111">
    <property type="entry name" value="C-type_lectin/snaclec_domain"/>
</dbReference>
<accession>A0A564Y306</accession>
<dbReference type="Gene3D" id="2.60.40.2030">
    <property type="match status" value="1"/>
</dbReference>
<keyword evidence="3" id="KW-1185">Reference proteome</keyword>
<dbReference type="PANTHER" id="PTHR22803">
    <property type="entry name" value="MANNOSE, PHOSPHOLIPASE, LECTIN RECEPTOR RELATED"/>
    <property type="match status" value="1"/>
</dbReference>
<sequence length="519" mass="59848">MQYIRSDYPDRITAEPLSLQINIDELYSYVSSTSKIFSRAPSAEELTRVRSGEMGFFLTPKHLLSPKLSTVYLLDPQMHNRRIIINIKTGEIVTRFTQEDINRLRLALVIYSNPLQTKVTPVGIQKIRMEIGLNVGIIPIVSGSNYPENITLSVYWAQVGFDRKRYRICPSSGVLDLPLIRRGALKHRVEVYVGFDSASKLNGLEMELLSPKLVTFKADEILKQVRIRVNMNEKQNTDKSFFSVAVKAPSAAVLDTNSEATVIINQKVKCRNLPYFTAFNASKSSGEKTGHDKSRNRMSLHDWLITNTIPDSNALNKAYLKSMRRRRRTPTYTCDPGWTLYQSRCYRVYQEESKTWLEARDHCEKEHGYLASIPDSATNKWIKSLLNSQTKSFWIGLHKPVMNGGWIWHSMEQTNFTNWDSGFPRRLRGKRSLDERRRRLFRRQSSPSRKVHRAPITTWSSSAAYSLRRHSRSLYDGISPREGLRKVCVALESNRNMTWRNTPCIISPRLSFICMKNPN</sequence>
<dbReference type="Proteomes" id="UP000321570">
    <property type="component" value="Unassembled WGS sequence"/>
</dbReference>
<feature type="domain" description="C-type lectin" evidence="1">
    <location>
        <begin position="341"/>
        <end position="431"/>
    </location>
</feature>
<dbReference type="InterPro" id="IPR016186">
    <property type="entry name" value="C-type_lectin-like/link_sf"/>
</dbReference>
<dbReference type="SUPFAM" id="SSF141072">
    <property type="entry name" value="CalX-like"/>
    <property type="match status" value="1"/>
</dbReference>
<dbReference type="PROSITE" id="PS50041">
    <property type="entry name" value="C_TYPE_LECTIN_2"/>
    <property type="match status" value="1"/>
</dbReference>
<dbReference type="InterPro" id="IPR001304">
    <property type="entry name" value="C-type_lectin-like"/>
</dbReference>
<reference evidence="2 3" key="1">
    <citation type="submission" date="2019-07" db="EMBL/GenBank/DDBJ databases">
        <authorList>
            <person name="Jastrzebski P J."/>
            <person name="Paukszto L."/>
            <person name="Jastrzebski P J."/>
        </authorList>
    </citation>
    <scope>NUCLEOTIDE SEQUENCE [LARGE SCALE GENOMIC DNA]</scope>
    <source>
        <strain evidence="2 3">WMS-il1</strain>
    </source>
</reference>
<dbReference type="Gene3D" id="3.10.100.10">
    <property type="entry name" value="Mannose-Binding Protein A, subunit A"/>
    <property type="match status" value="1"/>
</dbReference>
<name>A0A564Y306_HYMDI</name>
<dbReference type="CDD" id="cd00037">
    <property type="entry name" value="CLECT"/>
    <property type="match status" value="1"/>
</dbReference>